<accession>A0A8H4TTL7</accession>
<reference evidence="2" key="2">
    <citation type="submission" date="2020-05" db="EMBL/GenBank/DDBJ databases">
        <authorList>
            <person name="Kim H.-S."/>
            <person name="Proctor R.H."/>
            <person name="Brown D.W."/>
        </authorList>
    </citation>
    <scope>NUCLEOTIDE SEQUENCE</scope>
    <source>
        <strain evidence="2">NRRL 20472</strain>
    </source>
</reference>
<evidence type="ECO:0000313" key="3">
    <source>
        <dbReference type="Proteomes" id="UP000622797"/>
    </source>
</evidence>
<reference evidence="2" key="1">
    <citation type="journal article" date="2020" name="BMC Genomics">
        <title>Correction to: Identification and distribution of gene clusters required for synthesis of sphingolipid metabolism inhibitors in diverse species of the filamentous fungus Fusarium.</title>
        <authorList>
            <person name="Kim H.S."/>
            <person name="Lohmar J.M."/>
            <person name="Busman M."/>
            <person name="Brown D.W."/>
            <person name="Naumann T.A."/>
            <person name="Divon H.H."/>
            <person name="Lysoe E."/>
            <person name="Uhlig S."/>
            <person name="Proctor R.H."/>
        </authorList>
    </citation>
    <scope>NUCLEOTIDE SEQUENCE</scope>
    <source>
        <strain evidence="2">NRRL 20472</strain>
    </source>
</reference>
<sequence length="266" mass="30067">MGASDRQGTTDEKKKKKSAADAPAPGTDAPKTRLLKPVSKGIKDASFQDSERGWDGKYHNVIGTSTRTIVFGSQFVLTDDHIDDILVLARQVREKITQFIFCYGDVSYDAKALTNEAVVRLAKGLPKLRVFYLPGANEVGDQGLLGFLENCPDLRSVEITFTSNASSGGTRISGKVFEQWQQHPEWAPGLKQLIMFGDPENREFMKPLRELGKQREGLVITFLVRQEEKKYRDWQLAEYPKAHYQKGRKHDSFNTKKIPKGIKYRT</sequence>
<proteinExistence type="predicted"/>
<keyword evidence="3" id="KW-1185">Reference proteome</keyword>
<dbReference type="AlphaFoldDB" id="A0A8H4TTL7"/>
<gene>
    <name evidence="2" type="ORF">FSARC_8107</name>
</gene>
<dbReference type="OrthoDB" id="550575at2759"/>
<feature type="compositionally biased region" description="Low complexity" evidence="1">
    <location>
        <begin position="20"/>
        <end position="29"/>
    </location>
</feature>
<feature type="region of interest" description="Disordered" evidence="1">
    <location>
        <begin position="1"/>
        <end position="36"/>
    </location>
</feature>
<dbReference type="Gene3D" id="3.80.10.10">
    <property type="entry name" value="Ribonuclease Inhibitor"/>
    <property type="match status" value="1"/>
</dbReference>
<dbReference type="Proteomes" id="UP000622797">
    <property type="component" value="Unassembled WGS sequence"/>
</dbReference>
<dbReference type="InterPro" id="IPR032675">
    <property type="entry name" value="LRR_dom_sf"/>
</dbReference>
<name>A0A8H4TTL7_9HYPO</name>
<comment type="caution">
    <text evidence="2">The sequence shown here is derived from an EMBL/GenBank/DDBJ whole genome shotgun (WGS) entry which is preliminary data.</text>
</comment>
<organism evidence="2 3">
    <name type="scientific">Fusarium sarcochroum</name>
    <dbReference type="NCBI Taxonomy" id="1208366"/>
    <lineage>
        <taxon>Eukaryota</taxon>
        <taxon>Fungi</taxon>
        <taxon>Dikarya</taxon>
        <taxon>Ascomycota</taxon>
        <taxon>Pezizomycotina</taxon>
        <taxon>Sordariomycetes</taxon>
        <taxon>Hypocreomycetidae</taxon>
        <taxon>Hypocreales</taxon>
        <taxon>Nectriaceae</taxon>
        <taxon>Fusarium</taxon>
        <taxon>Fusarium lateritium species complex</taxon>
    </lineage>
</organism>
<protein>
    <submittedName>
        <fullName evidence="2">Uncharacterized protein</fullName>
    </submittedName>
</protein>
<dbReference type="EMBL" id="JABEXW010000442">
    <property type="protein sequence ID" value="KAF4963913.1"/>
    <property type="molecule type" value="Genomic_DNA"/>
</dbReference>
<evidence type="ECO:0000256" key="1">
    <source>
        <dbReference type="SAM" id="MobiDB-lite"/>
    </source>
</evidence>
<evidence type="ECO:0000313" key="2">
    <source>
        <dbReference type="EMBL" id="KAF4963913.1"/>
    </source>
</evidence>